<evidence type="ECO:0000313" key="1">
    <source>
        <dbReference type="EMBL" id="QEM41125.1"/>
    </source>
</evidence>
<sequence length="73" mass="8387">MPTKKRFLCRIGIHKWGRVHPAVYPSPEAERLAVASKPAMRACQCCDQDQYLDKHCLGLNPPTYTSTWRNVED</sequence>
<name>A0A5C1K5U1_9CAUD</name>
<accession>A0A5C1K5U1</accession>
<proteinExistence type="predicted"/>
<evidence type="ECO:0000313" key="2">
    <source>
        <dbReference type="Proteomes" id="UP000322075"/>
    </source>
</evidence>
<keyword evidence="2" id="KW-1185">Reference proteome</keyword>
<dbReference type="Proteomes" id="UP000322075">
    <property type="component" value="Segment"/>
</dbReference>
<protein>
    <submittedName>
        <fullName evidence="1">Uncharacterized protein</fullName>
    </submittedName>
</protein>
<dbReference type="EMBL" id="MK863032">
    <property type="protein sequence ID" value="QEM41125.1"/>
    <property type="molecule type" value="Genomic_DNA"/>
</dbReference>
<gene>
    <name evidence="1" type="ORF">Zuri_28</name>
</gene>
<organism evidence="1 2">
    <name type="scientific">Pseudomonas phage Zuri</name>
    <dbReference type="NCBI Taxonomy" id="2604899"/>
    <lineage>
        <taxon>Viruses</taxon>
        <taxon>Duplodnaviria</taxon>
        <taxon>Heunggongvirae</taxon>
        <taxon>Uroviricota</taxon>
        <taxon>Caudoviricetes</taxon>
        <taxon>Schitoviridae</taxon>
        <taxon>Zurivirus</taxon>
        <taxon>Zurivirus zuri</taxon>
    </lineage>
</organism>
<reference evidence="1" key="1">
    <citation type="submission" date="2019-04" db="EMBL/GenBank/DDBJ databases">
        <authorList>
            <person name="Assadpour T."/>
            <person name="Ahmed J."/>
            <person name="Anderson S."/>
            <person name="Espinosa K."/>
            <person name="Gadsden T."/>
            <person name="Graham A."/>
            <person name="Hajjar W."/>
            <person name="Howard T."/>
            <person name="Lacafta O."/>
            <person name="Matney K."/>
            <person name="Matsen K."/>
            <person name="Osu J."/>
            <person name="Rupe E."/>
            <person name="Sang H."/>
            <person name="Wadi S."/>
            <person name="McNeal J."/>
            <person name="Temple L."/>
        </authorList>
    </citation>
    <scope>NUCLEOTIDE SEQUENCE [LARGE SCALE GENOMIC DNA]</scope>
</reference>